<keyword evidence="1" id="KW-0472">Membrane</keyword>
<dbReference type="EMBL" id="BEXB01000030">
    <property type="protein sequence ID" value="GAY77634.1"/>
    <property type="molecule type" value="Genomic_DNA"/>
</dbReference>
<sequence length="44" mass="4971">MQNGARFGGNKGKFSDYAKAKSSIFSFFTLISGISPSIYFRRMR</sequence>
<name>A0A4Y1ZFB0_9BACL</name>
<evidence type="ECO:0000313" key="2">
    <source>
        <dbReference type="EMBL" id="GAY77634.1"/>
    </source>
</evidence>
<dbReference type="AlphaFoldDB" id="A0A4Y1ZFB0"/>
<keyword evidence="1" id="KW-1133">Transmembrane helix</keyword>
<dbReference type="Proteomes" id="UP000319716">
    <property type="component" value="Unassembled WGS sequence"/>
</dbReference>
<reference evidence="2 3" key="1">
    <citation type="submission" date="2017-11" db="EMBL/GenBank/DDBJ databases">
        <title>Draft Genome Sequence of Sporolactobacillus inulinus NBRC 111894 Isolated from Koso, a Japanese Sugar-Vegetable Fermented Beverage.</title>
        <authorList>
            <person name="Chiou T.Y."/>
            <person name="Oshima K."/>
            <person name="Suda W."/>
            <person name="Hattori M."/>
            <person name="Takahashi T."/>
        </authorList>
    </citation>
    <scope>NUCLEOTIDE SEQUENCE [LARGE SCALE GENOMIC DNA]</scope>
    <source>
        <strain evidence="2 3">NBRC111894</strain>
    </source>
</reference>
<gene>
    <name evidence="2" type="ORF">NBRC111894_3188</name>
</gene>
<evidence type="ECO:0000256" key="1">
    <source>
        <dbReference type="SAM" id="Phobius"/>
    </source>
</evidence>
<protein>
    <submittedName>
        <fullName evidence="2">Uncharacterized protein</fullName>
    </submittedName>
</protein>
<evidence type="ECO:0000313" key="3">
    <source>
        <dbReference type="Proteomes" id="UP000319716"/>
    </source>
</evidence>
<proteinExistence type="predicted"/>
<feature type="transmembrane region" description="Helical" evidence="1">
    <location>
        <begin position="20"/>
        <end position="40"/>
    </location>
</feature>
<keyword evidence="1" id="KW-0812">Transmembrane</keyword>
<accession>A0A4Y1ZFB0</accession>
<comment type="caution">
    <text evidence="2">The sequence shown here is derived from an EMBL/GenBank/DDBJ whole genome shotgun (WGS) entry which is preliminary data.</text>
</comment>
<organism evidence="2 3">
    <name type="scientific">Sporolactobacillus inulinus</name>
    <dbReference type="NCBI Taxonomy" id="2078"/>
    <lineage>
        <taxon>Bacteria</taxon>
        <taxon>Bacillati</taxon>
        <taxon>Bacillota</taxon>
        <taxon>Bacilli</taxon>
        <taxon>Bacillales</taxon>
        <taxon>Sporolactobacillaceae</taxon>
        <taxon>Sporolactobacillus</taxon>
    </lineage>
</organism>